<dbReference type="SUPFAM" id="SSF54060">
    <property type="entry name" value="His-Me finger endonucleases"/>
    <property type="match status" value="1"/>
</dbReference>
<keyword evidence="4" id="KW-0378">Hydrolase</keyword>
<keyword evidence="3 5" id="KW-0732">Signal</keyword>
<comment type="similarity">
    <text evidence="1">Belongs to the EndA/NucM nuclease family.</text>
</comment>
<evidence type="ECO:0000256" key="2">
    <source>
        <dbReference type="ARBA" id="ARBA00022722"/>
    </source>
</evidence>
<evidence type="ECO:0000259" key="6">
    <source>
        <dbReference type="Pfam" id="PF18962"/>
    </source>
</evidence>
<dbReference type="PANTHER" id="PTHR33607:SF2">
    <property type="entry name" value="ENDONUCLEASE-1"/>
    <property type="match status" value="1"/>
</dbReference>
<sequence length="365" mass="40936">MKLLKFNNLLFFVAFSTVACAQVPSGYYDDADGLEGYALKTALKNIIDGHTVLSYGSLDSKYSQTDKDLYFENDGSLLDVYSERPSEADAYNYGFGEGDQCGNYNSEADCWNKEHIFPQGFFNEQLPMRTDLHQVLPTDGYVNGMRSNYPFGEVGTASWTSTNGSKRGNSASPGHTGVVFEPIDEFKGDIARILFYFATRYENEVTSSSWDNPNSDSNNPLNGTNDQVYEDWFVAVLLNWHNQDPVSQKEIDRNNAVYNIQHNRNPFVDHPEWVNEIWGEGMSVADVNTDVKVEVYPNPVKNMLNLKAEKNIEKVEIFSVSGAKVQTGKPNSKDVEINVGHLAKGAYLLKLTVDGNQTSEKFIKQ</sequence>
<protein>
    <submittedName>
        <fullName evidence="7">Endonuclease</fullName>
    </submittedName>
</protein>
<feature type="signal peptide" evidence="5">
    <location>
        <begin position="1"/>
        <end position="21"/>
    </location>
</feature>
<dbReference type="Pfam" id="PF04231">
    <property type="entry name" value="Endonuclease_1"/>
    <property type="match status" value="1"/>
</dbReference>
<dbReference type="RefSeq" id="WP_182042128.1">
    <property type="nucleotide sequence ID" value="NZ_JACDZE010000001.1"/>
</dbReference>
<gene>
    <name evidence="7" type="ORF">HU137_01965</name>
</gene>
<dbReference type="NCBIfam" id="TIGR04183">
    <property type="entry name" value="Por_Secre_tail"/>
    <property type="match status" value="1"/>
</dbReference>
<name>A0A838ZR39_9FLAO</name>
<dbReference type="Pfam" id="PF18962">
    <property type="entry name" value="Por_Secre_tail"/>
    <property type="match status" value="1"/>
</dbReference>
<dbReference type="AlphaFoldDB" id="A0A838ZR39"/>
<dbReference type="InterPro" id="IPR026444">
    <property type="entry name" value="Secre_tail"/>
</dbReference>
<keyword evidence="7" id="KW-0255">Endonuclease</keyword>
<dbReference type="InterPro" id="IPR044925">
    <property type="entry name" value="His-Me_finger_sf"/>
</dbReference>
<dbReference type="PROSITE" id="PS51257">
    <property type="entry name" value="PROKAR_LIPOPROTEIN"/>
    <property type="match status" value="1"/>
</dbReference>
<dbReference type="Proteomes" id="UP000552241">
    <property type="component" value="Unassembled WGS sequence"/>
</dbReference>
<feature type="chain" id="PRO_5032966751" evidence="5">
    <location>
        <begin position="22"/>
        <end position="365"/>
    </location>
</feature>
<keyword evidence="2" id="KW-0540">Nuclease</keyword>
<accession>A0A838ZR39</accession>
<dbReference type="GO" id="GO:0004519">
    <property type="term" value="F:endonuclease activity"/>
    <property type="evidence" value="ECO:0007669"/>
    <property type="project" value="UniProtKB-KW"/>
</dbReference>
<evidence type="ECO:0000256" key="1">
    <source>
        <dbReference type="ARBA" id="ARBA00006429"/>
    </source>
</evidence>
<organism evidence="7 8">
    <name type="scientific">Moheibacter lacus</name>
    <dbReference type="NCBI Taxonomy" id="2745851"/>
    <lineage>
        <taxon>Bacteria</taxon>
        <taxon>Pseudomonadati</taxon>
        <taxon>Bacteroidota</taxon>
        <taxon>Flavobacteriia</taxon>
        <taxon>Flavobacteriales</taxon>
        <taxon>Weeksellaceae</taxon>
        <taxon>Moheibacter</taxon>
    </lineage>
</organism>
<reference evidence="7 8" key="1">
    <citation type="submission" date="2020-07" db="EMBL/GenBank/DDBJ databases">
        <title>Moheibacter lacus sp. nov., a member of the family Flavobacteriaceae isolated from freshwater lake sediment.</title>
        <authorList>
            <person name="Liu Y."/>
        </authorList>
    </citation>
    <scope>NUCLEOTIDE SEQUENCE [LARGE SCALE GENOMIC DNA]</scope>
    <source>
        <strain evidence="7 8">BDHS18</strain>
    </source>
</reference>
<feature type="domain" description="Secretion system C-terminal sorting" evidence="6">
    <location>
        <begin position="295"/>
        <end position="363"/>
    </location>
</feature>
<evidence type="ECO:0000256" key="3">
    <source>
        <dbReference type="ARBA" id="ARBA00022729"/>
    </source>
</evidence>
<evidence type="ECO:0000313" key="7">
    <source>
        <dbReference type="EMBL" id="MBA5628533.1"/>
    </source>
</evidence>
<evidence type="ECO:0000313" key="8">
    <source>
        <dbReference type="Proteomes" id="UP000552241"/>
    </source>
</evidence>
<proteinExistence type="inferred from homology"/>
<dbReference type="PANTHER" id="PTHR33607">
    <property type="entry name" value="ENDONUCLEASE-1"/>
    <property type="match status" value="1"/>
</dbReference>
<comment type="caution">
    <text evidence="7">The sequence shown here is derived from an EMBL/GenBank/DDBJ whole genome shotgun (WGS) entry which is preliminary data.</text>
</comment>
<evidence type="ECO:0000256" key="5">
    <source>
        <dbReference type="SAM" id="SignalP"/>
    </source>
</evidence>
<keyword evidence="8" id="KW-1185">Reference proteome</keyword>
<evidence type="ECO:0000256" key="4">
    <source>
        <dbReference type="ARBA" id="ARBA00022801"/>
    </source>
</evidence>
<dbReference type="GO" id="GO:0016787">
    <property type="term" value="F:hydrolase activity"/>
    <property type="evidence" value="ECO:0007669"/>
    <property type="project" value="UniProtKB-KW"/>
</dbReference>
<dbReference type="InterPro" id="IPR007346">
    <property type="entry name" value="Endonuclease-I"/>
</dbReference>
<dbReference type="EMBL" id="JACDZE010000001">
    <property type="protein sequence ID" value="MBA5628533.1"/>
    <property type="molecule type" value="Genomic_DNA"/>
</dbReference>